<accession>A0AAW1X1C2</accession>
<evidence type="ECO:0000313" key="2">
    <source>
        <dbReference type="Proteomes" id="UP001457282"/>
    </source>
</evidence>
<keyword evidence="2" id="KW-1185">Reference proteome</keyword>
<gene>
    <name evidence="1" type="ORF">M0R45_026502</name>
</gene>
<name>A0AAW1X1C2_RUBAR</name>
<protein>
    <submittedName>
        <fullName evidence="1">Uncharacterized protein</fullName>
    </submittedName>
</protein>
<evidence type="ECO:0000313" key="1">
    <source>
        <dbReference type="EMBL" id="KAK9929400.1"/>
    </source>
</evidence>
<dbReference type="Proteomes" id="UP001457282">
    <property type="component" value="Unassembled WGS sequence"/>
</dbReference>
<organism evidence="1 2">
    <name type="scientific">Rubus argutus</name>
    <name type="common">Southern blackberry</name>
    <dbReference type="NCBI Taxonomy" id="59490"/>
    <lineage>
        <taxon>Eukaryota</taxon>
        <taxon>Viridiplantae</taxon>
        <taxon>Streptophyta</taxon>
        <taxon>Embryophyta</taxon>
        <taxon>Tracheophyta</taxon>
        <taxon>Spermatophyta</taxon>
        <taxon>Magnoliopsida</taxon>
        <taxon>eudicotyledons</taxon>
        <taxon>Gunneridae</taxon>
        <taxon>Pentapetalae</taxon>
        <taxon>rosids</taxon>
        <taxon>fabids</taxon>
        <taxon>Rosales</taxon>
        <taxon>Rosaceae</taxon>
        <taxon>Rosoideae</taxon>
        <taxon>Rosoideae incertae sedis</taxon>
        <taxon>Rubus</taxon>
    </lineage>
</organism>
<comment type="caution">
    <text evidence="1">The sequence shown here is derived from an EMBL/GenBank/DDBJ whole genome shotgun (WGS) entry which is preliminary data.</text>
</comment>
<dbReference type="AlphaFoldDB" id="A0AAW1X1C2"/>
<proteinExistence type="predicted"/>
<dbReference type="EMBL" id="JBEDUW010000005">
    <property type="protein sequence ID" value="KAK9929400.1"/>
    <property type="molecule type" value="Genomic_DNA"/>
</dbReference>
<sequence>MDHHHFTALRRRAQLQPSLAPSVSSPVIIQNQAKSQSSPRSQSSVTAGIFPCSSPMHYLLTCFVRGLEPVFNSTKAHAIDDARSHRARAPNLHRRTKSTQTAISLPSLAQNPVSVCSRRISVDASPLHVPSSPRRAGDPITIGDEPSCVAHCCSATDHRIALSCATVPLTVASFPPLPCPAIAAPPSSLTAPPRASKPLPNTDYNEPSPIGAILRCHRCNLPVPKDQPANSSPVSHLTTVVA</sequence>
<reference evidence="1 2" key="1">
    <citation type="journal article" date="2023" name="G3 (Bethesda)">
        <title>A chromosome-length genome assembly and annotation of blackberry (Rubus argutus, cv. 'Hillquist').</title>
        <authorList>
            <person name="Bruna T."/>
            <person name="Aryal R."/>
            <person name="Dudchenko O."/>
            <person name="Sargent D.J."/>
            <person name="Mead D."/>
            <person name="Buti M."/>
            <person name="Cavallini A."/>
            <person name="Hytonen T."/>
            <person name="Andres J."/>
            <person name="Pham M."/>
            <person name="Weisz D."/>
            <person name="Mascagni F."/>
            <person name="Usai G."/>
            <person name="Natali L."/>
            <person name="Bassil N."/>
            <person name="Fernandez G.E."/>
            <person name="Lomsadze A."/>
            <person name="Armour M."/>
            <person name="Olukolu B."/>
            <person name="Poorten T."/>
            <person name="Britton C."/>
            <person name="Davik J."/>
            <person name="Ashrafi H."/>
            <person name="Aiden E.L."/>
            <person name="Borodovsky M."/>
            <person name="Worthington M."/>
        </authorList>
    </citation>
    <scope>NUCLEOTIDE SEQUENCE [LARGE SCALE GENOMIC DNA]</scope>
    <source>
        <strain evidence="1">PI 553951</strain>
    </source>
</reference>